<organism evidence="1 2">
    <name type="scientific">Cutibacterium modestum</name>
    <dbReference type="NCBI Taxonomy" id="2559073"/>
    <lineage>
        <taxon>Bacteria</taxon>
        <taxon>Bacillati</taxon>
        <taxon>Actinomycetota</taxon>
        <taxon>Actinomycetes</taxon>
        <taxon>Propionibacteriales</taxon>
        <taxon>Propionibacteriaceae</taxon>
        <taxon>Cutibacterium</taxon>
    </lineage>
</organism>
<evidence type="ECO:0000313" key="2">
    <source>
        <dbReference type="Proteomes" id="UP000825072"/>
    </source>
</evidence>
<evidence type="ECO:0000313" key="1">
    <source>
        <dbReference type="EMBL" id="BCY24409.1"/>
    </source>
</evidence>
<accession>A0AAD1KMN4</accession>
<sequence>MTAAPTPNVPAGTGPRGMPAVTLAPLGFATGLFDGDGCDACAELAPDFNGELTDSGSLFAHPVMAIKTVVTRATTPTIVFLRKTRAM</sequence>
<reference evidence="1" key="1">
    <citation type="submission" date="2021-06" db="EMBL/GenBank/DDBJ databases">
        <title>Genome sequence of Cutibacterium modestum strain KB17-24694.</title>
        <authorList>
            <person name="Dekio I."/>
            <person name="Asahina A."/>
            <person name="Nishida M."/>
        </authorList>
    </citation>
    <scope>NUCLEOTIDE SEQUENCE</scope>
    <source>
        <strain evidence="1">KB17-24694</strain>
    </source>
</reference>
<dbReference type="EMBL" id="AP024747">
    <property type="protein sequence ID" value="BCY24409.1"/>
    <property type="molecule type" value="Genomic_DNA"/>
</dbReference>
<gene>
    <name evidence="1" type="ORF">KB1_03990</name>
</gene>
<name>A0AAD1KMN4_9ACTN</name>
<dbReference type="Proteomes" id="UP000825072">
    <property type="component" value="Chromosome 1"/>
</dbReference>
<dbReference type="AlphaFoldDB" id="A0AAD1KMN4"/>
<proteinExistence type="predicted"/>
<protein>
    <submittedName>
        <fullName evidence="1">Uncharacterized protein</fullName>
    </submittedName>
</protein>